<dbReference type="Proteomes" id="UP001164390">
    <property type="component" value="Chromosome"/>
</dbReference>
<dbReference type="KEGG" id="sgrg:L0C25_10580"/>
<dbReference type="Gene3D" id="3.40.50.720">
    <property type="entry name" value="NAD(P)-binding Rossmann-like Domain"/>
    <property type="match status" value="1"/>
</dbReference>
<dbReference type="InterPro" id="IPR002587">
    <property type="entry name" value="Myo-inos-1-P_Synthase"/>
</dbReference>
<reference evidence="1" key="1">
    <citation type="submission" date="2022-01" db="EMBL/GenBank/DDBJ databases">
        <title>Nocardioidaceae gen. sp. A5X3R13.</title>
        <authorList>
            <person name="Lopez Marin M.A."/>
            <person name="Uhlik O."/>
        </authorList>
    </citation>
    <scope>NUCLEOTIDE SEQUENCE</scope>
    <source>
        <strain evidence="1">A5X3R13</strain>
    </source>
</reference>
<dbReference type="GO" id="GO:0004512">
    <property type="term" value="F:inositol-3-phosphate synthase activity"/>
    <property type="evidence" value="ECO:0007669"/>
    <property type="project" value="InterPro"/>
</dbReference>
<protein>
    <submittedName>
        <fullName evidence="1">Inositol-3-phosphate synthase</fullName>
    </submittedName>
</protein>
<dbReference type="RefSeq" id="WP_271636902.1">
    <property type="nucleotide sequence ID" value="NZ_CP094970.1"/>
</dbReference>
<dbReference type="AlphaFoldDB" id="A0AA46TMN8"/>
<dbReference type="EMBL" id="CP094970">
    <property type="protein sequence ID" value="UYM07953.1"/>
    <property type="molecule type" value="Genomic_DNA"/>
</dbReference>
<name>A0AA46TMN8_9ACTN</name>
<gene>
    <name evidence="1" type="ORF">L0C25_10580</name>
</gene>
<sequence>MTMQFTWQGCDSALAAPLVLDLVRLVARAHALGDSGPLPALGFFFKAPLASDEHRLAEQWDALRTWTHDCGERVAP</sequence>
<dbReference type="Pfam" id="PF07994">
    <property type="entry name" value="NAD_binding_5"/>
    <property type="match status" value="1"/>
</dbReference>
<accession>A0AA46TMN8</accession>
<proteinExistence type="predicted"/>
<keyword evidence="2" id="KW-1185">Reference proteome</keyword>
<evidence type="ECO:0000313" key="2">
    <source>
        <dbReference type="Proteomes" id="UP001164390"/>
    </source>
</evidence>
<dbReference type="GO" id="GO:0006021">
    <property type="term" value="P:inositol biosynthetic process"/>
    <property type="evidence" value="ECO:0007669"/>
    <property type="project" value="InterPro"/>
</dbReference>
<dbReference type="GO" id="GO:0008654">
    <property type="term" value="P:phospholipid biosynthetic process"/>
    <property type="evidence" value="ECO:0007669"/>
    <property type="project" value="InterPro"/>
</dbReference>
<evidence type="ECO:0000313" key="1">
    <source>
        <dbReference type="EMBL" id="UYM07953.1"/>
    </source>
</evidence>
<dbReference type="SUPFAM" id="SSF51735">
    <property type="entry name" value="NAD(P)-binding Rossmann-fold domains"/>
    <property type="match status" value="1"/>
</dbReference>
<dbReference type="InterPro" id="IPR036291">
    <property type="entry name" value="NAD(P)-bd_dom_sf"/>
</dbReference>
<organism evidence="1 2">
    <name type="scientific">Solicola gregarius</name>
    <dbReference type="NCBI Taxonomy" id="2908642"/>
    <lineage>
        <taxon>Bacteria</taxon>
        <taxon>Bacillati</taxon>
        <taxon>Actinomycetota</taxon>
        <taxon>Actinomycetes</taxon>
        <taxon>Propionibacteriales</taxon>
        <taxon>Nocardioidaceae</taxon>
        <taxon>Solicola</taxon>
    </lineage>
</organism>